<name>A0A160MYG4_9GAMM</name>
<feature type="transmembrane region" description="Helical" evidence="16">
    <location>
        <begin position="140"/>
        <end position="164"/>
    </location>
</feature>
<dbReference type="PANTHER" id="PTHR11403:SF2">
    <property type="entry name" value="CYTOCHROME BO(3) UBIQUINOL OXIDASE SUBUNIT 3"/>
    <property type="match status" value="1"/>
</dbReference>
<accession>A0A160MYG4</accession>
<feature type="domain" description="Heme-copper oxidase subunit III family profile" evidence="17">
    <location>
        <begin position="29"/>
        <end position="208"/>
    </location>
</feature>
<dbReference type="GO" id="GO:0019646">
    <property type="term" value="P:aerobic electron transport chain"/>
    <property type="evidence" value="ECO:0007669"/>
    <property type="project" value="InterPro"/>
</dbReference>
<evidence type="ECO:0000256" key="15">
    <source>
        <dbReference type="SAM" id="MobiDB-lite"/>
    </source>
</evidence>
<evidence type="ECO:0000256" key="9">
    <source>
        <dbReference type="ARBA" id="ARBA00025694"/>
    </source>
</evidence>
<dbReference type="FunFam" id="1.20.120.80:FF:000001">
    <property type="entry name" value="Cytochrome (Ubi)quinol oxidase subunit III"/>
    <property type="match status" value="1"/>
</dbReference>
<dbReference type="Proteomes" id="UP000077255">
    <property type="component" value="Chromosome"/>
</dbReference>
<evidence type="ECO:0000256" key="14">
    <source>
        <dbReference type="RuleBase" id="RU003376"/>
    </source>
</evidence>
<dbReference type="KEGG" id="dtx:ATSB10_04630"/>
<feature type="region of interest" description="Disordered" evidence="15">
    <location>
        <begin position="1"/>
        <end position="20"/>
    </location>
</feature>
<keyword evidence="8 16" id="KW-0472">Membrane</keyword>
<evidence type="ECO:0000259" key="17">
    <source>
        <dbReference type="PROSITE" id="PS50253"/>
    </source>
</evidence>
<dbReference type="GO" id="GO:0016491">
    <property type="term" value="F:oxidoreductase activity"/>
    <property type="evidence" value="ECO:0007669"/>
    <property type="project" value="UniProtKB-KW"/>
</dbReference>
<gene>
    <name evidence="18" type="ORF">ATSB10_04630</name>
</gene>
<evidence type="ECO:0000256" key="2">
    <source>
        <dbReference type="ARBA" id="ARBA00010581"/>
    </source>
</evidence>
<organism evidence="18 19">
    <name type="scientific">Dyella thiooxydans</name>
    <dbReference type="NCBI Taxonomy" id="445710"/>
    <lineage>
        <taxon>Bacteria</taxon>
        <taxon>Pseudomonadati</taxon>
        <taxon>Pseudomonadota</taxon>
        <taxon>Gammaproteobacteria</taxon>
        <taxon>Lysobacterales</taxon>
        <taxon>Rhodanobacteraceae</taxon>
        <taxon>Dyella</taxon>
    </lineage>
</organism>
<dbReference type="InterPro" id="IPR024791">
    <property type="entry name" value="Cyt_c/ubiquinol_Oxase_su3"/>
</dbReference>
<feature type="transmembrane region" description="Helical" evidence="16">
    <location>
        <begin position="31"/>
        <end position="54"/>
    </location>
</feature>
<dbReference type="Pfam" id="PF00510">
    <property type="entry name" value="COX3"/>
    <property type="match status" value="1"/>
</dbReference>
<comment type="subunit">
    <text evidence="3">Heterooctamer of two A chains, two B chains, two C chains and two D chains.</text>
</comment>
<evidence type="ECO:0000256" key="4">
    <source>
        <dbReference type="ARBA" id="ARBA00014687"/>
    </source>
</evidence>
<evidence type="ECO:0000313" key="19">
    <source>
        <dbReference type="Proteomes" id="UP000077255"/>
    </source>
</evidence>
<dbReference type="STRING" id="445710.ATSB10_04630"/>
<proteinExistence type="inferred from homology"/>
<evidence type="ECO:0000256" key="5">
    <source>
        <dbReference type="ARBA" id="ARBA00022475"/>
    </source>
</evidence>
<dbReference type="GO" id="GO:0004129">
    <property type="term" value="F:cytochrome-c oxidase activity"/>
    <property type="evidence" value="ECO:0007669"/>
    <property type="project" value="InterPro"/>
</dbReference>
<evidence type="ECO:0000256" key="13">
    <source>
        <dbReference type="ARBA" id="ARBA00032717"/>
    </source>
</evidence>
<dbReference type="PANTHER" id="PTHR11403">
    <property type="entry name" value="CYTOCHROME C OXIDASE SUBUNIT III"/>
    <property type="match status" value="1"/>
</dbReference>
<feature type="transmembrane region" description="Helical" evidence="16">
    <location>
        <begin position="101"/>
        <end position="120"/>
    </location>
</feature>
<dbReference type="AlphaFoldDB" id="A0A160MYG4"/>
<keyword evidence="6 14" id="KW-0812">Transmembrane</keyword>
<protein>
    <recommendedName>
        <fullName evidence="4">Cytochrome bo(3) ubiquinol oxidase subunit 3</fullName>
    </recommendedName>
    <alternativeName>
        <fullName evidence="12">Cytochrome o ubiquinol oxidase subunit 3</fullName>
    </alternativeName>
    <alternativeName>
        <fullName evidence="10">Oxidase bo(3) subunit 3</fullName>
    </alternativeName>
    <alternativeName>
        <fullName evidence="13">Ubiquinol oxidase polypeptide III</fullName>
    </alternativeName>
    <alternativeName>
        <fullName evidence="11">Ubiquinol oxidase subunit 3</fullName>
    </alternativeName>
</protein>
<dbReference type="GO" id="GO:0005886">
    <property type="term" value="C:plasma membrane"/>
    <property type="evidence" value="ECO:0007669"/>
    <property type="project" value="UniProtKB-SubCell"/>
</dbReference>
<sequence>MSVGSTTGKRRHPGLNLHESDAHPSDGEVMFGFWVFMMSDAVLFALLFAVYASLGVNTAGGPGPHDVFELGPAAMETLLLLLSSFTFGIASLAMKYRRGMALLQGMLALTLLLGLGFLGLEVHDFATLQGKGALPQVSAFLSAFYALVPTHFLHVSLGCVWIVVMMVQLRMSGLDRTTRTRLLRLGLFWHFLDIVWVMIFSFVFLRGML</sequence>
<dbReference type="SUPFAM" id="SSF81452">
    <property type="entry name" value="Cytochrome c oxidase subunit III-like"/>
    <property type="match status" value="1"/>
</dbReference>
<evidence type="ECO:0000256" key="16">
    <source>
        <dbReference type="SAM" id="Phobius"/>
    </source>
</evidence>
<evidence type="ECO:0000256" key="8">
    <source>
        <dbReference type="ARBA" id="ARBA00023136"/>
    </source>
</evidence>
<evidence type="ECO:0000313" key="18">
    <source>
        <dbReference type="EMBL" id="AND67917.1"/>
    </source>
</evidence>
<dbReference type="InterPro" id="IPR035973">
    <property type="entry name" value="Cyt_c_oxidase_su3-like_sf"/>
</dbReference>
<keyword evidence="18" id="KW-0560">Oxidoreductase</keyword>
<dbReference type="OrthoDB" id="9810850at2"/>
<evidence type="ECO:0000256" key="1">
    <source>
        <dbReference type="ARBA" id="ARBA00004651"/>
    </source>
</evidence>
<evidence type="ECO:0000256" key="12">
    <source>
        <dbReference type="ARBA" id="ARBA00032189"/>
    </source>
</evidence>
<comment type="subcellular location">
    <subcellularLocation>
        <location evidence="1 14">Cell membrane</location>
        <topology evidence="1 14">Multi-pass membrane protein</topology>
    </subcellularLocation>
</comment>
<comment type="function">
    <text evidence="9">Cytochrome bo(3) ubiquinol terminal oxidase is the component of the aerobic respiratory chain of E.coli that predominates when cells are grown at high aeration. Has proton pump activity across the membrane in addition to electron transfer, pumping 2 protons/electron.</text>
</comment>
<keyword evidence="19" id="KW-1185">Reference proteome</keyword>
<dbReference type="PROSITE" id="PS50253">
    <property type="entry name" value="COX3"/>
    <property type="match status" value="1"/>
</dbReference>
<evidence type="ECO:0000256" key="3">
    <source>
        <dbReference type="ARBA" id="ARBA00011700"/>
    </source>
</evidence>
<evidence type="ECO:0000256" key="11">
    <source>
        <dbReference type="ARBA" id="ARBA00031884"/>
    </source>
</evidence>
<evidence type="ECO:0000256" key="7">
    <source>
        <dbReference type="ARBA" id="ARBA00022989"/>
    </source>
</evidence>
<feature type="transmembrane region" description="Helical" evidence="16">
    <location>
        <begin position="74"/>
        <end position="94"/>
    </location>
</feature>
<keyword evidence="7 16" id="KW-1133">Transmembrane helix</keyword>
<dbReference type="Gene3D" id="1.20.120.80">
    <property type="entry name" value="Cytochrome c oxidase, subunit III, four-helix bundle"/>
    <property type="match status" value="1"/>
</dbReference>
<dbReference type="EMBL" id="CP014841">
    <property type="protein sequence ID" value="AND67917.1"/>
    <property type="molecule type" value="Genomic_DNA"/>
</dbReference>
<dbReference type="RefSeq" id="WP_063670229.1">
    <property type="nucleotide sequence ID" value="NZ_CP014841.1"/>
</dbReference>
<evidence type="ECO:0000256" key="6">
    <source>
        <dbReference type="ARBA" id="ARBA00022692"/>
    </source>
</evidence>
<comment type="similarity">
    <text evidence="2 14">Belongs to the cytochrome c oxidase subunit 3 family.</text>
</comment>
<feature type="transmembrane region" description="Helical" evidence="16">
    <location>
        <begin position="185"/>
        <end position="205"/>
    </location>
</feature>
<dbReference type="InterPro" id="IPR000298">
    <property type="entry name" value="Cyt_c_oxidase-like_su3"/>
</dbReference>
<evidence type="ECO:0000256" key="10">
    <source>
        <dbReference type="ARBA" id="ARBA00030072"/>
    </source>
</evidence>
<dbReference type="InterPro" id="IPR013833">
    <property type="entry name" value="Cyt_c_oxidase_su3_a-hlx"/>
</dbReference>
<keyword evidence="5" id="KW-1003">Cell membrane</keyword>
<reference evidence="18 19" key="1">
    <citation type="submission" date="2016-02" db="EMBL/GenBank/DDBJ databases">
        <title>Complete genome sequencing and analysis of ATSB10, Dyella thiooxydans isolated from rhizosphere soil of sunflower (Helianthus annuus L.).</title>
        <authorList>
            <person name="Lee Y."/>
            <person name="Hwangbo K."/>
            <person name="Chung H."/>
            <person name="Yoo J."/>
            <person name="Kim K.Y."/>
            <person name="Sa T.M."/>
            <person name="Um Y."/>
            <person name="Madhaiyan M."/>
        </authorList>
    </citation>
    <scope>NUCLEOTIDE SEQUENCE [LARGE SCALE GENOMIC DNA]</scope>
    <source>
        <strain evidence="18 19">ATSB10</strain>
    </source>
</reference>
<dbReference type="PATRIC" id="fig|445710.3.peg.460"/>